<dbReference type="Pfam" id="PF24036">
    <property type="entry name" value="DUF7345"/>
    <property type="match status" value="1"/>
</dbReference>
<gene>
    <name evidence="5" type="ORF">ACFQKE_04970</name>
</gene>
<keyword evidence="2" id="KW-0472">Membrane</keyword>
<protein>
    <recommendedName>
        <fullName evidence="7">DUF4897 domain-containing protein</fullName>
    </recommendedName>
</protein>
<feature type="domain" description="DUF7343" evidence="3">
    <location>
        <begin position="309"/>
        <end position="370"/>
    </location>
</feature>
<accession>A0ABD5ZX92</accession>
<feature type="region of interest" description="Disordered" evidence="1">
    <location>
        <begin position="226"/>
        <end position="251"/>
    </location>
</feature>
<dbReference type="EMBL" id="JBHTAT010000001">
    <property type="protein sequence ID" value="MFC7254658.1"/>
    <property type="molecule type" value="Genomic_DNA"/>
</dbReference>
<evidence type="ECO:0000313" key="5">
    <source>
        <dbReference type="EMBL" id="MFC7254658.1"/>
    </source>
</evidence>
<sequence length="388" mass="41691">MWERSFGRVVAAVVAVLILSAATPGIGAVAPTGTSPPQIDVGPSFQQGVDTDSVRLIVSVDRNGSASWTVQYWTRLDDENTTAAFESLQADIREDPDNFSDRFASRMRSTVATAENSTGREMDASDFRVSAETRTPPEYGVVTYTFRWDGFAAVDGDSLRVGDAIEGLFLDQRTRLVVEWPADYTPTQITPEPDERRSEAVVWRGAETSFVSGEPSIVLEPASAVTTTGAGADGSGDDGPGTATASPEGTSGSLPVLGLGLLFVLFGLAVWRYRDRFRGDAGATTARTGDDGGAGAPTDETGDEAREDLLSNEERVLQFVREQGGRVKQQEIVEAFDWTEARTSQIVRELRDDGELDGFRLGRENVLKLPDEGEQPLKPDDGDGSGSP</sequence>
<dbReference type="GeneID" id="96952978"/>
<evidence type="ECO:0000259" key="3">
    <source>
        <dbReference type="Pfam" id="PF24034"/>
    </source>
</evidence>
<comment type="caution">
    <text evidence="5">The sequence shown here is derived from an EMBL/GenBank/DDBJ whole genome shotgun (WGS) entry which is preliminary data.</text>
</comment>
<organism evidence="5 6">
    <name type="scientific">Haloplanus litoreus</name>
    <dbReference type="NCBI Taxonomy" id="767515"/>
    <lineage>
        <taxon>Archaea</taxon>
        <taxon>Methanobacteriati</taxon>
        <taxon>Methanobacteriota</taxon>
        <taxon>Stenosarchaea group</taxon>
        <taxon>Halobacteria</taxon>
        <taxon>Halobacteriales</taxon>
        <taxon>Haloferacaceae</taxon>
        <taxon>Haloplanus</taxon>
    </lineage>
</organism>
<feature type="domain" description="DUF7345" evidence="4">
    <location>
        <begin position="58"/>
        <end position="184"/>
    </location>
</feature>
<evidence type="ECO:0008006" key="7">
    <source>
        <dbReference type="Google" id="ProtNLM"/>
    </source>
</evidence>
<dbReference type="InterPro" id="IPR055767">
    <property type="entry name" value="DUF7343"/>
</dbReference>
<feature type="transmembrane region" description="Helical" evidence="2">
    <location>
        <begin position="252"/>
        <end position="271"/>
    </location>
</feature>
<dbReference type="RefSeq" id="WP_379702856.1">
    <property type="nucleotide sequence ID" value="NZ_JBHTAT010000001.1"/>
</dbReference>
<proteinExistence type="predicted"/>
<feature type="region of interest" description="Disordered" evidence="1">
    <location>
        <begin position="281"/>
        <end position="304"/>
    </location>
</feature>
<reference evidence="5 6" key="1">
    <citation type="journal article" date="2019" name="Int. J. Syst. Evol. Microbiol.">
        <title>The Global Catalogue of Microorganisms (GCM) 10K type strain sequencing project: providing services to taxonomists for standard genome sequencing and annotation.</title>
        <authorList>
            <consortium name="The Broad Institute Genomics Platform"/>
            <consortium name="The Broad Institute Genome Sequencing Center for Infectious Disease"/>
            <person name="Wu L."/>
            <person name="Ma J."/>
        </authorList>
    </citation>
    <scope>NUCLEOTIDE SEQUENCE [LARGE SCALE GENOMIC DNA]</scope>
    <source>
        <strain evidence="5 6">GX21</strain>
    </source>
</reference>
<feature type="compositionally biased region" description="Low complexity" evidence="1">
    <location>
        <begin position="240"/>
        <end position="251"/>
    </location>
</feature>
<keyword evidence="6" id="KW-1185">Reference proteome</keyword>
<dbReference type="SUPFAM" id="SSF46785">
    <property type="entry name" value="Winged helix' DNA-binding domain"/>
    <property type="match status" value="1"/>
</dbReference>
<dbReference type="Proteomes" id="UP001596434">
    <property type="component" value="Unassembled WGS sequence"/>
</dbReference>
<evidence type="ECO:0000256" key="1">
    <source>
        <dbReference type="SAM" id="MobiDB-lite"/>
    </source>
</evidence>
<evidence type="ECO:0000259" key="4">
    <source>
        <dbReference type="Pfam" id="PF24036"/>
    </source>
</evidence>
<dbReference type="Pfam" id="PF24034">
    <property type="entry name" value="DUF7343"/>
    <property type="match status" value="1"/>
</dbReference>
<dbReference type="InterPro" id="IPR055769">
    <property type="entry name" value="DUF7345"/>
</dbReference>
<feature type="region of interest" description="Disordered" evidence="1">
    <location>
        <begin position="364"/>
        <end position="388"/>
    </location>
</feature>
<dbReference type="InterPro" id="IPR036390">
    <property type="entry name" value="WH_DNA-bd_sf"/>
</dbReference>
<evidence type="ECO:0000256" key="2">
    <source>
        <dbReference type="SAM" id="Phobius"/>
    </source>
</evidence>
<feature type="compositionally biased region" description="Basic and acidic residues" evidence="1">
    <location>
        <begin position="364"/>
        <end position="381"/>
    </location>
</feature>
<evidence type="ECO:0000313" key="6">
    <source>
        <dbReference type="Proteomes" id="UP001596434"/>
    </source>
</evidence>
<dbReference type="AlphaFoldDB" id="A0ABD5ZX92"/>
<name>A0ABD5ZX92_9EURY</name>
<keyword evidence="2" id="KW-1133">Transmembrane helix</keyword>
<keyword evidence="2" id="KW-0812">Transmembrane</keyword>